<evidence type="ECO:0000313" key="2">
    <source>
        <dbReference type="EMBL" id="ORZ17120.1"/>
    </source>
</evidence>
<reference evidence="2 3" key="1">
    <citation type="submission" date="2016-07" db="EMBL/GenBank/DDBJ databases">
        <title>Pervasive Adenine N6-methylation of Active Genes in Fungi.</title>
        <authorList>
            <consortium name="DOE Joint Genome Institute"/>
            <person name="Mondo S.J."/>
            <person name="Dannebaum R.O."/>
            <person name="Kuo R.C."/>
            <person name="Labutti K."/>
            <person name="Haridas S."/>
            <person name="Kuo A."/>
            <person name="Salamov A."/>
            <person name="Ahrendt S.R."/>
            <person name="Lipzen A."/>
            <person name="Sullivan W."/>
            <person name="Andreopoulos W.B."/>
            <person name="Clum A."/>
            <person name="Lindquist E."/>
            <person name="Daum C."/>
            <person name="Ramamoorthy G.K."/>
            <person name="Gryganskyi A."/>
            <person name="Culley D."/>
            <person name="Magnuson J.K."/>
            <person name="James T.Y."/>
            <person name="O'Malley M.A."/>
            <person name="Stajich J.E."/>
            <person name="Spatafora J.W."/>
            <person name="Visel A."/>
            <person name="Grigoriev I.V."/>
        </authorList>
    </citation>
    <scope>NUCLEOTIDE SEQUENCE [LARGE SCALE GENOMIC DNA]</scope>
    <source>
        <strain evidence="2 3">NRRL 1336</strain>
    </source>
</reference>
<name>A0A1X2IIH8_9FUNG</name>
<sequence>MTVPAPPLPGDSSGTTIAPALSKPTQQLKQSVSSSRLPPRVLTKSISTKTTTSSAANQSNKATVASVPLSRSSSTRSTASSSTTTSSKAYRPGQTATVRARAEQAKQRQLQLEEEKRKQAAGTLSSRTSLRLRQHAASGIDWESIKKDRRKTMPAAGFNN</sequence>
<evidence type="ECO:0000313" key="3">
    <source>
        <dbReference type="Proteomes" id="UP000193560"/>
    </source>
</evidence>
<dbReference type="EMBL" id="MCGE01000010">
    <property type="protein sequence ID" value="ORZ17120.1"/>
    <property type="molecule type" value="Genomic_DNA"/>
</dbReference>
<feature type="compositionally biased region" description="Low complexity" evidence="1">
    <location>
        <begin position="70"/>
        <end position="87"/>
    </location>
</feature>
<organism evidence="2 3">
    <name type="scientific">Absidia repens</name>
    <dbReference type="NCBI Taxonomy" id="90262"/>
    <lineage>
        <taxon>Eukaryota</taxon>
        <taxon>Fungi</taxon>
        <taxon>Fungi incertae sedis</taxon>
        <taxon>Mucoromycota</taxon>
        <taxon>Mucoromycotina</taxon>
        <taxon>Mucoromycetes</taxon>
        <taxon>Mucorales</taxon>
        <taxon>Cunninghamellaceae</taxon>
        <taxon>Absidia</taxon>
    </lineage>
</organism>
<dbReference type="Proteomes" id="UP000193560">
    <property type="component" value="Unassembled WGS sequence"/>
</dbReference>
<feature type="compositionally biased region" description="Polar residues" evidence="1">
    <location>
        <begin position="23"/>
        <end position="36"/>
    </location>
</feature>
<feature type="region of interest" description="Disordered" evidence="1">
    <location>
        <begin position="1"/>
        <end position="160"/>
    </location>
</feature>
<accession>A0A1X2IIH8</accession>
<gene>
    <name evidence="2" type="ORF">BCR42DRAFT_26362</name>
</gene>
<feature type="compositionally biased region" description="Low complexity" evidence="1">
    <location>
        <begin position="43"/>
        <end position="63"/>
    </location>
</feature>
<protein>
    <submittedName>
        <fullName evidence="2">Uncharacterized protein</fullName>
    </submittedName>
</protein>
<proteinExistence type="predicted"/>
<comment type="caution">
    <text evidence="2">The sequence shown here is derived from an EMBL/GenBank/DDBJ whole genome shotgun (WGS) entry which is preliminary data.</text>
</comment>
<evidence type="ECO:0000256" key="1">
    <source>
        <dbReference type="SAM" id="MobiDB-lite"/>
    </source>
</evidence>
<keyword evidence="3" id="KW-1185">Reference proteome</keyword>
<dbReference type="AlphaFoldDB" id="A0A1X2IIH8"/>
<feature type="compositionally biased region" description="Basic and acidic residues" evidence="1">
    <location>
        <begin position="100"/>
        <end position="118"/>
    </location>
</feature>
<feature type="compositionally biased region" description="Polar residues" evidence="1">
    <location>
        <begin position="122"/>
        <end position="131"/>
    </location>
</feature>
<dbReference type="OrthoDB" id="2287448at2759"/>